<dbReference type="Proteomes" id="UP001595533">
    <property type="component" value="Unassembled WGS sequence"/>
</dbReference>
<dbReference type="PROSITE" id="PS51257">
    <property type="entry name" value="PROKAR_LIPOPROTEIN"/>
    <property type="match status" value="1"/>
</dbReference>
<dbReference type="EMBL" id="JBHRTS010000002">
    <property type="protein sequence ID" value="MFC3193488.1"/>
    <property type="molecule type" value="Genomic_DNA"/>
</dbReference>
<gene>
    <name evidence="1" type="ORF">ACFODZ_04425</name>
</gene>
<proteinExistence type="predicted"/>
<keyword evidence="2" id="KW-1185">Reference proteome</keyword>
<keyword evidence="1" id="KW-0449">Lipoprotein</keyword>
<dbReference type="RefSeq" id="WP_077410293.1">
    <property type="nucleotide sequence ID" value="NZ_JBHRTS010000002.1"/>
</dbReference>
<protein>
    <submittedName>
        <fullName evidence="1">Slp family lipoprotein</fullName>
    </submittedName>
</protein>
<evidence type="ECO:0000313" key="1">
    <source>
        <dbReference type="EMBL" id="MFC3193488.1"/>
    </source>
</evidence>
<accession>A0ABV7J5P7</accession>
<dbReference type="Pfam" id="PF03843">
    <property type="entry name" value="Slp"/>
    <property type="match status" value="1"/>
</dbReference>
<dbReference type="PANTHER" id="PTHR37530:SF1">
    <property type="entry name" value="OUTER MEMBRANE PROTEIN SLP"/>
    <property type="match status" value="1"/>
</dbReference>
<reference evidence="2" key="1">
    <citation type="journal article" date="2019" name="Int. J. Syst. Evol. Microbiol.">
        <title>The Global Catalogue of Microorganisms (GCM) 10K type strain sequencing project: providing services to taxonomists for standard genome sequencing and annotation.</title>
        <authorList>
            <consortium name="The Broad Institute Genomics Platform"/>
            <consortium name="The Broad Institute Genome Sequencing Center for Infectious Disease"/>
            <person name="Wu L."/>
            <person name="Ma J."/>
        </authorList>
    </citation>
    <scope>NUCLEOTIDE SEQUENCE [LARGE SCALE GENOMIC DNA]</scope>
    <source>
        <strain evidence="2">KCTC 42953</strain>
    </source>
</reference>
<comment type="caution">
    <text evidence="1">The sequence shown here is derived from an EMBL/GenBank/DDBJ whole genome shotgun (WGS) entry which is preliminary data.</text>
</comment>
<organism evidence="1 2">
    <name type="scientific">Marinicella sediminis</name>
    <dbReference type="NCBI Taxonomy" id="1792834"/>
    <lineage>
        <taxon>Bacteria</taxon>
        <taxon>Pseudomonadati</taxon>
        <taxon>Pseudomonadota</taxon>
        <taxon>Gammaproteobacteria</taxon>
        <taxon>Lysobacterales</taxon>
        <taxon>Marinicellaceae</taxon>
        <taxon>Marinicella</taxon>
    </lineage>
</organism>
<dbReference type="InterPro" id="IPR004658">
    <property type="entry name" value="OMP_Slp"/>
</dbReference>
<sequence length="137" mass="15616">MKYIVFVISALTLSACVQPPKPLRGEFSDVSPQAYQANPVKDLVVRWTGFVVDVDNQNDHSCLTIMAKVPDELSRPSKRIRLDQGRFLACKPKFLEPEFFLKKAVTITGPVKRLVNKKVDEMDYAYPLVDAQIIYVW</sequence>
<dbReference type="PANTHER" id="PTHR37530">
    <property type="entry name" value="OUTER MEMBRANE PROTEIN SLP"/>
    <property type="match status" value="1"/>
</dbReference>
<name>A0ABV7J5P7_9GAMM</name>
<evidence type="ECO:0000313" key="2">
    <source>
        <dbReference type="Proteomes" id="UP001595533"/>
    </source>
</evidence>